<gene>
    <name evidence="1" type="ordered locus">Mmc1_0381</name>
</gene>
<evidence type="ECO:0000313" key="2">
    <source>
        <dbReference type="Proteomes" id="UP000002586"/>
    </source>
</evidence>
<accession>A0L4L4</accession>
<organism evidence="1 2">
    <name type="scientific">Magnetococcus marinus (strain ATCC BAA-1437 / JCM 17883 / MC-1)</name>
    <dbReference type="NCBI Taxonomy" id="156889"/>
    <lineage>
        <taxon>Bacteria</taxon>
        <taxon>Pseudomonadati</taxon>
        <taxon>Pseudomonadota</taxon>
        <taxon>Magnetococcia</taxon>
        <taxon>Magnetococcales</taxon>
        <taxon>Magnetococcaceae</taxon>
        <taxon>Magnetococcus</taxon>
    </lineage>
</organism>
<evidence type="ECO:0000313" key="1">
    <source>
        <dbReference type="EMBL" id="ABK42907.1"/>
    </source>
</evidence>
<dbReference type="Proteomes" id="UP000002586">
    <property type="component" value="Chromosome"/>
</dbReference>
<dbReference type="AlphaFoldDB" id="A0L4L4"/>
<dbReference type="EMBL" id="CP000471">
    <property type="protein sequence ID" value="ABK42907.1"/>
    <property type="molecule type" value="Genomic_DNA"/>
</dbReference>
<sequence>MQQRIKKAFQDAINNKNSKNGYPISLYEIKLTFCVSMVRNLDEPKWLNQIAGRPSYGFPDSPNIYALWVYHDRHMFIKACSGNLVPEGLSTMGGMTIYGKHVEL</sequence>
<keyword evidence="2" id="KW-1185">Reference proteome</keyword>
<dbReference type="KEGG" id="mgm:Mmc1_0381"/>
<dbReference type="HOGENOM" id="CLU_2246741_0_0_5"/>
<reference evidence="1 2" key="2">
    <citation type="journal article" date="2012" name="Int. J. Syst. Evol. Microbiol.">
        <title>Magnetococcus marinus gen. nov., sp. nov., a marine, magnetotactic bacterium that represents a novel lineage (Magnetococcaceae fam. nov.; Magnetococcales ord. nov.) at the base of the Alphaproteobacteria.</title>
        <authorList>
            <person name="Bazylinski D.A."/>
            <person name="Williams T.J."/>
            <person name="Lefevre C.T."/>
            <person name="Berg R.J."/>
            <person name="Zhang C.L."/>
            <person name="Bowser S.S."/>
            <person name="Dean A.J."/>
            <person name="Beveridge T.J."/>
        </authorList>
    </citation>
    <scope>NUCLEOTIDE SEQUENCE [LARGE SCALE GENOMIC DNA]</scope>
    <source>
        <strain evidence="2">ATCC BAA-1437 / JCM 17883 / MC-1</strain>
    </source>
</reference>
<dbReference type="RefSeq" id="WP_011712077.1">
    <property type="nucleotide sequence ID" value="NC_008576.1"/>
</dbReference>
<protein>
    <submittedName>
        <fullName evidence="1">Uncharacterized protein</fullName>
    </submittedName>
</protein>
<proteinExistence type="predicted"/>
<reference evidence="2" key="1">
    <citation type="journal article" date="2009" name="Appl. Environ. Microbiol.">
        <title>Complete genome sequence of the chemolithoautotrophic marine magnetotactic coccus strain MC-1.</title>
        <authorList>
            <person name="Schubbe S."/>
            <person name="Williams T.J."/>
            <person name="Xie G."/>
            <person name="Kiss H.E."/>
            <person name="Brettin T.S."/>
            <person name="Martinez D."/>
            <person name="Ross C.A."/>
            <person name="Schuler D."/>
            <person name="Cox B.L."/>
            <person name="Nealson K.H."/>
            <person name="Bazylinski D.A."/>
        </authorList>
    </citation>
    <scope>NUCLEOTIDE SEQUENCE [LARGE SCALE GENOMIC DNA]</scope>
    <source>
        <strain evidence="2">ATCC BAA-1437 / JCM 17883 / MC-1</strain>
    </source>
</reference>
<name>A0L4L4_MAGMM</name>